<dbReference type="AlphaFoldDB" id="U3TBT1"/>
<feature type="transmembrane region" description="Helical" evidence="1">
    <location>
        <begin position="327"/>
        <end position="346"/>
    </location>
</feature>
<protein>
    <submittedName>
        <fullName evidence="2">Uncharacterized protein</fullName>
    </submittedName>
</protein>
<gene>
    <name evidence="2" type="ORF">ACAM_0412</name>
</gene>
<evidence type="ECO:0000313" key="3">
    <source>
        <dbReference type="Proteomes" id="UP000016887"/>
    </source>
</evidence>
<evidence type="ECO:0000313" key="2">
    <source>
        <dbReference type="EMBL" id="BAN89881.1"/>
    </source>
</evidence>
<organism evidence="2 3">
    <name type="scientific">Aeropyrum camini SY1 = JCM 12091</name>
    <dbReference type="NCBI Taxonomy" id="1198449"/>
    <lineage>
        <taxon>Archaea</taxon>
        <taxon>Thermoproteota</taxon>
        <taxon>Thermoprotei</taxon>
        <taxon>Desulfurococcales</taxon>
        <taxon>Desulfurococcaceae</taxon>
        <taxon>Aeropyrum</taxon>
    </lineage>
</organism>
<dbReference type="STRING" id="1198449.ACAM_0412"/>
<keyword evidence="1" id="KW-0812">Transmembrane</keyword>
<dbReference type="Gene3D" id="3.20.20.80">
    <property type="entry name" value="Glycosidases"/>
    <property type="match status" value="1"/>
</dbReference>
<reference evidence="2 3" key="1">
    <citation type="journal article" date="2013" name="Appl. Environ. Microbiol.">
        <title>Variation of the Virus-Related Elements within Syntenic Genomes of the Hyperthermophilic Archaeon Aeropyrum.</title>
        <authorList>
            <person name="Daifuku T."/>
            <person name="Yoshida T."/>
            <person name="Kitamura T."/>
            <person name="Kawaichi S."/>
            <person name="Inoue T."/>
            <person name="Nomura K."/>
            <person name="Yoshida Y."/>
            <person name="Kuno S."/>
            <person name="Sako Y."/>
        </authorList>
    </citation>
    <scope>NUCLEOTIDE SEQUENCE [LARGE SCALE GENOMIC DNA]</scope>
    <source>
        <strain evidence="2 3">SY1</strain>
    </source>
</reference>
<dbReference type="Proteomes" id="UP000016887">
    <property type="component" value="Chromosome"/>
</dbReference>
<keyword evidence="1" id="KW-1133">Transmembrane helix</keyword>
<dbReference type="eggNOG" id="arCOG06087">
    <property type="taxonomic scope" value="Archaea"/>
</dbReference>
<accession>U3TBT1</accession>
<dbReference type="EMBL" id="AP012489">
    <property type="protein sequence ID" value="BAN89881.1"/>
    <property type="molecule type" value="Genomic_DNA"/>
</dbReference>
<keyword evidence="1" id="KW-0472">Membrane</keyword>
<proteinExistence type="predicted"/>
<evidence type="ECO:0000256" key="1">
    <source>
        <dbReference type="SAM" id="Phobius"/>
    </source>
</evidence>
<name>U3TBT1_9CREN</name>
<keyword evidence="3" id="KW-1185">Reference proteome</keyword>
<dbReference type="KEGG" id="acj:ACAM_0412"/>
<sequence>MVAGVRFYVIIIISLFFSLLAGHAGGDSRLVCFYFYPWYSGDSRHWGDSPQTPVVDVPLPGYYDSRDPMVIDWQLGLMGEAGIDCLLVSWWGPGSFEDYAARLLFQRLGDHGLKAAILVEPYLGGDPGLYGEVWWRETLDYIYENFVEKYPESYLAWEGRPLVLAFNPIGMSYRPLDPRFTIRIVGNDIDRAGYQDWDLWPDYLSPWVSEKDVELKVRSDGYVAITPRFDDRVFCEAGVRTGCGERLIDPDYSLQAYATQWEWVLNNLDKVRLVAVYSWNEYHERSMVEPHVDATAVNSDPYYLYKLTMDYTSRLEAGGGDRGVRSLLVPGALALAALLTLALIVGRGWMRRGVGG</sequence>